<organism evidence="1 2">
    <name type="scientific">Roseiflexus castenholzii (strain DSM 13941 / HLO8)</name>
    <dbReference type="NCBI Taxonomy" id="383372"/>
    <lineage>
        <taxon>Bacteria</taxon>
        <taxon>Bacillati</taxon>
        <taxon>Chloroflexota</taxon>
        <taxon>Chloroflexia</taxon>
        <taxon>Chloroflexales</taxon>
        <taxon>Roseiflexineae</taxon>
        <taxon>Roseiflexaceae</taxon>
        <taxon>Roseiflexus</taxon>
    </lineage>
</organism>
<dbReference type="KEGG" id="rca:Rcas_2833"/>
<reference evidence="1 2" key="1">
    <citation type="submission" date="2007-08" db="EMBL/GenBank/DDBJ databases">
        <title>Complete sequence of Roseiflexus castenholzii DSM 13941.</title>
        <authorList>
            <consortium name="US DOE Joint Genome Institute"/>
            <person name="Copeland A."/>
            <person name="Lucas S."/>
            <person name="Lapidus A."/>
            <person name="Barry K."/>
            <person name="Glavina del Rio T."/>
            <person name="Dalin E."/>
            <person name="Tice H."/>
            <person name="Pitluck S."/>
            <person name="Thompson L.S."/>
            <person name="Brettin T."/>
            <person name="Bruce D."/>
            <person name="Detter J.C."/>
            <person name="Han C."/>
            <person name="Tapia R."/>
            <person name="Schmutz J."/>
            <person name="Larimer F."/>
            <person name="Land M."/>
            <person name="Hauser L."/>
            <person name="Kyrpides N."/>
            <person name="Mikhailova N."/>
            <person name="Bryant D.A."/>
            <person name="Hanada S."/>
            <person name="Tsukatani Y."/>
            <person name="Richardson P."/>
        </authorList>
    </citation>
    <scope>NUCLEOTIDE SEQUENCE [LARGE SCALE GENOMIC DNA]</scope>
    <source>
        <strain evidence="2">DSM 13941 / HLO8</strain>
    </source>
</reference>
<name>A7NF44_ROSCS</name>
<proteinExistence type="predicted"/>
<accession>A7NF44</accession>
<evidence type="ECO:0000313" key="1">
    <source>
        <dbReference type="EMBL" id="ABU58904.1"/>
    </source>
</evidence>
<sequence length="132" mass="13613">MLALLAPARITLAVEADGTRTLQAQGKGIVKLVGDGSVSIGRGADAVWVKNATRIMTEGKGRRTVLPDGTVRLTGYTGAITLIGEGMEVKVVGGVITIRAEGHGTATLYGAGTYETVAAQGEWVRAGAQVEY</sequence>
<dbReference type="EMBL" id="CP000804">
    <property type="protein sequence ID" value="ABU58904.1"/>
    <property type="molecule type" value="Genomic_DNA"/>
</dbReference>
<dbReference type="RefSeq" id="WP_012121328.1">
    <property type="nucleotide sequence ID" value="NC_009767.1"/>
</dbReference>
<dbReference type="HOGENOM" id="CLU_1915522_0_0_0"/>
<dbReference type="Proteomes" id="UP000000263">
    <property type="component" value="Chromosome"/>
</dbReference>
<gene>
    <name evidence="1" type="ordered locus">Rcas_2833</name>
</gene>
<evidence type="ECO:0000313" key="2">
    <source>
        <dbReference type="Proteomes" id="UP000000263"/>
    </source>
</evidence>
<dbReference type="AlphaFoldDB" id="A7NF44"/>
<keyword evidence="2" id="KW-1185">Reference proteome</keyword>
<protein>
    <submittedName>
        <fullName evidence="1">Uncharacterized protein</fullName>
    </submittedName>
</protein>